<evidence type="ECO:0000256" key="3">
    <source>
        <dbReference type="ARBA" id="ARBA00022837"/>
    </source>
</evidence>
<evidence type="ECO:0000256" key="2">
    <source>
        <dbReference type="ARBA" id="ARBA00022737"/>
    </source>
</evidence>
<dbReference type="PROSITE" id="PS00018">
    <property type="entry name" value="EF_HAND_1"/>
    <property type="match status" value="1"/>
</dbReference>
<feature type="domain" description="EF-hand" evidence="4">
    <location>
        <begin position="83"/>
        <end position="117"/>
    </location>
</feature>
<dbReference type="GO" id="GO:0016460">
    <property type="term" value="C:myosin II complex"/>
    <property type="evidence" value="ECO:0007669"/>
    <property type="project" value="TreeGrafter"/>
</dbReference>
<dbReference type="PANTHER" id="PTHR23048">
    <property type="entry name" value="MYOSIN LIGHT CHAIN 1, 3"/>
    <property type="match status" value="1"/>
</dbReference>
<evidence type="ECO:0000313" key="5">
    <source>
        <dbReference type="EMBL" id="KUF90000.1"/>
    </source>
</evidence>
<dbReference type="InterPro" id="IPR018247">
    <property type="entry name" value="EF_Hand_1_Ca_BS"/>
</dbReference>
<dbReference type="CDD" id="cd00051">
    <property type="entry name" value="EFh"/>
    <property type="match status" value="1"/>
</dbReference>
<proteinExistence type="predicted"/>
<dbReference type="PANTHER" id="PTHR23048:SF0">
    <property type="entry name" value="CALMODULIN LIKE 3"/>
    <property type="match status" value="1"/>
</dbReference>
<keyword evidence="2" id="KW-0677">Repeat</keyword>
<keyword evidence="3" id="KW-0106">Calcium</keyword>
<dbReference type="InterPro" id="IPR011992">
    <property type="entry name" value="EF-hand-dom_pair"/>
</dbReference>
<name>A0A0W8D0T0_PHYNI</name>
<protein>
    <recommendedName>
        <fullName evidence="1">Calmodulin</fullName>
    </recommendedName>
</protein>
<dbReference type="Pfam" id="PF13499">
    <property type="entry name" value="EF-hand_7"/>
    <property type="match status" value="1"/>
</dbReference>
<dbReference type="AlphaFoldDB" id="A0A0W8D0T0"/>
<feature type="domain" description="EF-hand" evidence="4">
    <location>
        <begin position="47"/>
        <end position="82"/>
    </location>
</feature>
<dbReference type="Gene3D" id="1.10.238.10">
    <property type="entry name" value="EF-hand"/>
    <property type="match status" value="1"/>
</dbReference>
<organism evidence="5 6">
    <name type="scientific">Phytophthora nicotianae</name>
    <name type="common">Potato buckeye rot agent</name>
    <name type="synonym">Phytophthora parasitica</name>
    <dbReference type="NCBI Taxonomy" id="4792"/>
    <lineage>
        <taxon>Eukaryota</taxon>
        <taxon>Sar</taxon>
        <taxon>Stramenopiles</taxon>
        <taxon>Oomycota</taxon>
        <taxon>Peronosporomycetes</taxon>
        <taxon>Peronosporales</taxon>
        <taxon>Peronosporaceae</taxon>
        <taxon>Phytophthora</taxon>
    </lineage>
</organism>
<dbReference type="SMART" id="SM00054">
    <property type="entry name" value="EFh"/>
    <property type="match status" value="2"/>
</dbReference>
<dbReference type="PROSITE" id="PS50222">
    <property type="entry name" value="EF_HAND_2"/>
    <property type="match status" value="2"/>
</dbReference>
<dbReference type="FunFam" id="1.10.238.10:FF:000003">
    <property type="entry name" value="Calmodulin A"/>
    <property type="match status" value="1"/>
</dbReference>
<dbReference type="Proteomes" id="UP000054636">
    <property type="component" value="Unassembled WGS sequence"/>
</dbReference>
<dbReference type="InterPro" id="IPR002048">
    <property type="entry name" value="EF_hand_dom"/>
</dbReference>
<evidence type="ECO:0000259" key="4">
    <source>
        <dbReference type="PROSITE" id="PS50222"/>
    </source>
</evidence>
<dbReference type="InterPro" id="IPR050230">
    <property type="entry name" value="CALM/Myosin/TropC-like"/>
</dbReference>
<accession>A0A0W8D0T0</accession>
<reference evidence="5 6" key="1">
    <citation type="submission" date="2015-11" db="EMBL/GenBank/DDBJ databases">
        <title>Genomes and virulence difference between two physiological races of Phytophthora nicotianae.</title>
        <authorList>
            <person name="Liu H."/>
            <person name="Ma X."/>
            <person name="Yu H."/>
            <person name="Fang D."/>
            <person name="Li Y."/>
            <person name="Wang X."/>
            <person name="Wang W."/>
            <person name="Dong Y."/>
            <person name="Xiao B."/>
        </authorList>
    </citation>
    <scope>NUCLEOTIDE SEQUENCE [LARGE SCALE GENOMIC DNA]</scope>
    <source>
        <strain evidence="6">race 1</strain>
    </source>
</reference>
<evidence type="ECO:0000313" key="6">
    <source>
        <dbReference type="Proteomes" id="UP000054636"/>
    </source>
</evidence>
<gene>
    <name evidence="5" type="ORF">AM588_10002531</name>
</gene>
<dbReference type="EMBL" id="LNFP01000722">
    <property type="protein sequence ID" value="KUF90000.1"/>
    <property type="molecule type" value="Genomic_DNA"/>
</dbReference>
<comment type="caution">
    <text evidence="5">The sequence shown here is derived from an EMBL/GenBank/DDBJ whole genome shotgun (WGS) entry which is preliminary data.</text>
</comment>
<dbReference type="SUPFAM" id="SSF47473">
    <property type="entry name" value="EF-hand"/>
    <property type="match status" value="1"/>
</dbReference>
<dbReference type="GO" id="GO:0005509">
    <property type="term" value="F:calcium ion binding"/>
    <property type="evidence" value="ECO:0007669"/>
    <property type="project" value="InterPro"/>
</dbReference>
<evidence type="ECO:0000256" key="1">
    <source>
        <dbReference type="ARBA" id="ARBA00020786"/>
    </source>
</evidence>
<sequence>MLDLMIVGNSSEGGDSSRSLSLDTPQEVTFEAFHNWCSTRIQESALSKEGIVEEIFGMINADGSGAISVDEFVSIFETLGEVLDHEDVRELVYQMDRNGDGKIDIEEFRHMMQKHVI</sequence>